<dbReference type="InterPro" id="IPR005467">
    <property type="entry name" value="His_kinase_dom"/>
</dbReference>
<name>A0A1T4LBN7_9FIRM</name>
<evidence type="ECO:0000256" key="4">
    <source>
        <dbReference type="ARBA" id="ARBA00022553"/>
    </source>
</evidence>
<dbReference type="SUPFAM" id="SSF55874">
    <property type="entry name" value="ATPase domain of HSP90 chaperone/DNA topoisomerase II/histidine kinase"/>
    <property type="match status" value="1"/>
</dbReference>
<dbReference type="OrthoDB" id="9813151at2"/>
<keyword evidence="10" id="KW-0812">Transmembrane</keyword>
<dbReference type="EC" id="2.7.13.3" evidence="3"/>
<evidence type="ECO:0000259" key="12">
    <source>
        <dbReference type="PROSITE" id="PS50885"/>
    </source>
</evidence>
<dbReference type="Proteomes" id="UP000189857">
    <property type="component" value="Unassembled WGS sequence"/>
</dbReference>
<dbReference type="FunFam" id="3.30.565.10:FF:000006">
    <property type="entry name" value="Sensor histidine kinase WalK"/>
    <property type="match status" value="1"/>
</dbReference>
<dbReference type="InterPro" id="IPR003660">
    <property type="entry name" value="HAMP_dom"/>
</dbReference>
<sequence length="535" mass="60586">MKKRQETVQPSKSKTTEELKSEKTGETSELRSADETGILTPEEMDIIDDGFDIEKRKIKKKRKNYFLSASIKSFVFVSTVIVFVVCMALFSIGVIRSLKSSEERELRHDTYVNAGSLADQIGRENNTLSGKEVKISDDLDIFAQMQKGRIILIGRDYRVIKDTYGFEDGKYIIGNDVFEVMKGDVPEISRTVGDYVEIILPVKHNNVIIGTLISTAGVKQINIQNKKLYTGSIWVFIAVLVIGILSIAGIAYLSVRELNRINRQIYEISEGDFQNRLKVRGFKETRYLADNYNAVLKKLDSIDSTRQEFVSNVSHELKTPITSMKVLAESIQQNDSDNIEMYREFMSDIVDELDRETKMINDLLTLVKTDRQNAVLNIEEKSINELIEVIIKRVTPIADKRGIKIIYESYRDVTAEIDEVKLSLALSNLIENAVKYNVDNGWVKISLNADVKSFYLKIADSGVGIPDDAKEKVFDRFYRVDKARSRDTGGTGLGLAIARNAIVSHDGNIRLYSEQGKGTTFTVRIPIKHEVEEEE</sequence>
<evidence type="ECO:0000256" key="7">
    <source>
        <dbReference type="ARBA" id="ARBA00023012"/>
    </source>
</evidence>
<keyword evidence="10" id="KW-1133">Transmembrane helix</keyword>
<dbReference type="RefSeq" id="WP_078786570.1">
    <property type="nucleotide sequence ID" value="NZ_FMTO01000005.1"/>
</dbReference>
<dbReference type="GO" id="GO:0005886">
    <property type="term" value="C:plasma membrane"/>
    <property type="evidence" value="ECO:0007669"/>
    <property type="project" value="TreeGrafter"/>
</dbReference>
<dbReference type="InterPro" id="IPR003661">
    <property type="entry name" value="HisK_dim/P_dom"/>
</dbReference>
<evidence type="ECO:0000256" key="10">
    <source>
        <dbReference type="SAM" id="Phobius"/>
    </source>
</evidence>
<dbReference type="GO" id="GO:0004721">
    <property type="term" value="F:phosphoprotein phosphatase activity"/>
    <property type="evidence" value="ECO:0007669"/>
    <property type="project" value="TreeGrafter"/>
</dbReference>
<evidence type="ECO:0000256" key="1">
    <source>
        <dbReference type="ARBA" id="ARBA00000085"/>
    </source>
</evidence>
<proteinExistence type="predicted"/>
<evidence type="ECO:0000313" key="14">
    <source>
        <dbReference type="Proteomes" id="UP000189857"/>
    </source>
</evidence>
<reference evidence="13 14" key="1">
    <citation type="submission" date="2017-02" db="EMBL/GenBank/DDBJ databases">
        <authorList>
            <person name="Peterson S.W."/>
        </authorList>
    </citation>
    <scope>NUCLEOTIDE SEQUENCE [LARGE SCALE GENOMIC DNA]</scope>
    <source>
        <strain evidence="13 14">ATCC 17233</strain>
    </source>
</reference>
<comment type="subcellular location">
    <subcellularLocation>
        <location evidence="2">Membrane</location>
    </subcellularLocation>
</comment>
<dbReference type="GO" id="GO:0000155">
    <property type="term" value="F:phosphorelay sensor kinase activity"/>
    <property type="evidence" value="ECO:0007669"/>
    <property type="project" value="InterPro"/>
</dbReference>
<feature type="transmembrane region" description="Helical" evidence="10">
    <location>
        <begin position="65"/>
        <end position="95"/>
    </location>
</feature>
<accession>A0A1T4LBN7</accession>
<dbReference type="InterPro" id="IPR036097">
    <property type="entry name" value="HisK_dim/P_sf"/>
</dbReference>
<dbReference type="Pfam" id="PF02518">
    <property type="entry name" value="HATPase_c"/>
    <property type="match status" value="1"/>
</dbReference>
<gene>
    <name evidence="13" type="ORF">SAMN02745110_00778</name>
</gene>
<dbReference type="SMART" id="SM00387">
    <property type="entry name" value="HATPase_c"/>
    <property type="match status" value="1"/>
</dbReference>
<dbReference type="SUPFAM" id="SSF47384">
    <property type="entry name" value="Homodimeric domain of signal transducing histidine kinase"/>
    <property type="match status" value="1"/>
</dbReference>
<dbReference type="Gene3D" id="1.10.287.130">
    <property type="match status" value="1"/>
</dbReference>
<dbReference type="InterPro" id="IPR003594">
    <property type="entry name" value="HATPase_dom"/>
</dbReference>
<dbReference type="SMART" id="SM00388">
    <property type="entry name" value="HisKA"/>
    <property type="match status" value="1"/>
</dbReference>
<dbReference type="EMBL" id="FUXA01000005">
    <property type="protein sequence ID" value="SJZ52076.1"/>
    <property type="molecule type" value="Genomic_DNA"/>
</dbReference>
<dbReference type="PANTHER" id="PTHR45453:SF1">
    <property type="entry name" value="PHOSPHATE REGULON SENSOR PROTEIN PHOR"/>
    <property type="match status" value="1"/>
</dbReference>
<feature type="domain" description="HAMP" evidence="12">
    <location>
        <begin position="252"/>
        <end position="304"/>
    </location>
</feature>
<protein>
    <recommendedName>
        <fullName evidence="3">histidine kinase</fullName>
        <ecNumber evidence="3">2.7.13.3</ecNumber>
    </recommendedName>
</protein>
<dbReference type="CDD" id="cd00082">
    <property type="entry name" value="HisKA"/>
    <property type="match status" value="1"/>
</dbReference>
<evidence type="ECO:0000256" key="3">
    <source>
        <dbReference type="ARBA" id="ARBA00012438"/>
    </source>
</evidence>
<dbReference type="PANTHER" id="PTHR45453">
    <property type="entry name" value="PHOSPHATE REGULON SENSOR PROTEIN PHOR"/>
    <property type="match status" value="1"/>
</dbReference>
<dbReference type="Gene3D" id="3.30.565.10">
    <property type="entry name" value="Histidine kinase-like ATPase, C-terminal domain"/>
    <property type="match status" value="1"/>
</dbReference>
<evidence type="ECO:0000256" key="2">
    <source>
        <dbReference type="ARBA" id="ARBA00004370"/>
    </source>
</evidence>
<dbReference type="InterPro" id="IPR004358">
    <property type="entry name" value="Sig_transdc_His_kin-like_C"/>
</dbReference>
<keyword evidence="7" id="KW-0902">Two-component regulatory system</keyword>
<dbReference type="AlphaFoldDB" id="A0A1T4LBN7"/>
<comment type="catalytic activity">
    <reaction evidence="1">
        <text>ATP + protein L-histidine = ADP + protein N-phospho-L-histidine.</text>
        <dbReference type="EC" id="2.7.13.3"/>
    </reaction>
</comment>
<keyword evidence="4" id="KW-0597">Phosphoprotein</keyword>
<dbReference type="InterPro" id="IPR036890">
    <property type="entry name" value="HATPase_C_sf"/>
</dbReference>
<keyword evidence="5" id="KW-0808">Transferase</keyword>
<feature type="region of interest" description="Disordered" evidence="9">
    <location>
        <begin position="1"/>
        <end position="35"/>
    </location>
</feature>
<evidence type="ECO:0000259" key="11">
    <source>
        <dbReference type="PROSITE" id="PS50109"/>
    </source>
</evidence>
<keyword evidence="14" id="KW-1185">Reference proteome</keyword>
<evidence type="ECO:0000256" key="8">
    <source>
        <dbReference type="ARBA" id="ARBA00023136"/>
    </source>
</evidence>
<dbReference type="PROSITE" id="PS50885">
    <property type="entry name" value="HAMP"/>
    <property type="match status" value="1"/>
</dbReference>
<evidence type="ECO:0000256" key="9">
    <source>
        <dbReference type="SAM" id="MobiDB-lite"/>
    </source>
</evidence>
<feature type="domain" description="Histidine kinase" evidence="11">
    <location>
        <begin position="312"/>
        <end position="529"/>
    </location>
</feature>
<dbReference type="CDD" id="cd00075">
    <property type="entry name" value="HATPase"/>
    <property type="match status" value="1"/>
</dbReference>
<dbReference type="FunFam" id="1.10.287.130:FF:000001">
    <property type="entry name" value="Two-component sensor histidine kinase"/>
    <property type="match status" value="1"/>
</dbReference>
<evidence type="ECO:0000313" key="13">
    <source>
        <dbReference type="EMBL" id="SJZ52076.1"/>
    </source>
</evidence>
<dbReference type="PROSITE" id="PS50109">
    <property type="entry name" value="HIS_KIN"/>
    <property type="match status" value="1"/>
</dbReference>
<organism evidence="13 14">
    <name type="scientific">Eubacterium ruminantium</name>
    <dbReference type="NCBI Taxonomy" id="42322"/>
    <lineage>
        <taxon>Bacteria</taxon>
        <taxon>Bacillati</taxon>
        <taxon>Bacillota</taxon>
        <taxon>Clostridia</taxon>
        <taxon>Eubacteriales</taxon>
        <taxon>Eubacteriaceae</taxon>
        <taxon>Eubacterium</taxon>
    </lineage>
</organism>
<dbReference type="Gene3D" id="6.10.340.10">
    <property type="match status" value="1"/>
</dbReference>
<feature type="transmembrane region" description="Helical" evidence="10">
    <location>
        <begin position="233"/>
        <end position="255"/>
    </location>
</feature>
<dbReference type="GO" id="GO:0016036">
    <property type="term" value="P:cellular response to phosphate starvation"/>
    <property type="evidence" value="ECO:0007669"/>
    <property type="project" value="TreeGrafter"/>
</dbReference>
<evidence type="ECO:0000256" key="5">
    <source>
        <dbReference type="ARBA" id="ARBA00022679"/>
    </source>
</evidence>
<dbReference type="PRINTS" id="PR00344">
    <property type="entry name" value="BCTRLSENSOR"/>
</dbReference>
<evidence type="ECO:0000256" key="6">
    <source>
        <dbReference type="ARBA" id="ARBA00022777"/>
    </source>
</evidence>
<feature type="compositionally biased region" description="Basic and acidic residues" evidence="9">
    <location>
        <begin position="14"/>
        <end position="34"/>
    </location>
</feature>
<keyword evidence="8 10" id="KW-0472">Membrane</keyword>
<dbReference type="Pfam" id="PF00512">
    <property type="entry name" value="HisKA"/>
    <property type="match status" value="1"/>
</dbReference>
<keyword evidence="6 13" id="KW-0418">Kinase</keyword>
<dbReference type="InterPro" id="IPR050351">
    <property type="entry name" value="BphY/WalK/GraS-like"/>
</dbReference>